<keyword evidence="3" id="KW-1185">Reference proteome</keyword>
<dbReference type="AlphaFoldDB" id="A0A0C9VI24"/>
<dbReference type="EMBL" id="KN837171">
    <property type="protein sequence ID" value="KIJ37175.1"/>
    <property type="molecule type" value="Genomic_DNA"/>
</dbReference>
<name>A0A0C9VI24_SPHS4</name>
<sequence>YKPGSMNIVQRFQLMVENAVFMGQQNNPMGTTLPNMLDTPIKIPRSGKGLISYTRKAPSTPMTPTHSQGLPTKHHQVEASESSSDCLGVASQESIPQQPDFQ</sequence>
<proteinExistence type="predicted"/>
<feature type="compositionally biased region" description="Polar residues" evidence="1">
    <location>
        <begin position="79"/>
        <end position="102"/>
    </location>
</feature>
<dbReference type="HOGENOM" id="CLU_2284269_0_0_1"/>
<accession>A0A0C9VI24</accession>
<evidence type="ECO:0000313" key="2">
    <source>
        <dbReference type="EMBL" id="KIJ37175.1"/>
    </source>
</evidence>
<protein>
    <submittedName>
        <fullName evidence="2">Uncharacterized protein</fullName>
    </submittedName>
</protein>
<organism evidence="2 3">
    <name type="scientific">Sphaerobolus stellatus (strain SS14)</name>
    <dbReference type="NCBI Taxonomy" id="990650"/>
    <lineage>
        <taxon>Eukaryota</taxon>
        <taxon>Fungi</taxon>
        <taxon>Dikarya</taxon>
        <taxon>Basidiomycota</taxon>
        <taxon>Agaricomycotina</taxon>
        <taxon>Agaricomycetes</taxon>
        <taxon>Phallomycetidae</taxon>
        <taxon>Geastrales</taxon>
        <taxon>Sphaerobolaceae</taxon>
        <taxon>Sphaerobolus</taxon>
    </lineage>
</organism>
<feature type="region of interest" description="Disordered" evidence="1">
    <location>
        <begin position="51"/>
        <end position="102"/>
    </location>
</feature>
<reference evidence="2 3" key="1">
    <citation type="submission" date="2014-06" db="EMBL/GenBank/DDBJ databases">
        <title>Evolutionary Origins and Diversification of the Mycorrhizal Mutualists.</title>
        <authorList>
            <consortium name="DOE Joint Genome Institute"/>
            <consortium name="Mycorrhizal Genomics Consortium"/>
            <person name="Kohler A."/>
            <person name="Kuo A."/>
            <person name="Nagy L.G."/>
            <person name="Floudas D."/>
            <person name="Copeland A."/>
            <person name="Barry K.W."/>
            <person name="Cichocki N."/>
            <person name="Veneault-Fourrey C."/>
            <person name="LaButti K."/>
            <person name="Lindquist E.A."/>
            <person name="Lipzen A."/>
            <person name="Lundell T."/>
            <person name="Morin E."/>
            <person name="Murat C."/>
            <person name="Riley R."/>
            <person name="Ohm R."/>
            <person name="Sun H."/>
            <person name="Tunlid A."/>
            <person name="Henrissat B."/>
            <person name="Grigoriev I.V."/>
            <person name="Hibbett D.S."/>
            <person name="Martin F."/>
        </authorList>
    </citation>
    <scope>NUCLEOTIDE SEQUENCE [LARGE SCALE GENOMIC DNA]</scope>
    <source>
        <strain evidence="2 3">SS14</strain>
    </source>
</reference>
<feature type="non-terminal residue" evidence="2">
    <location>
        <position position="1"/>
    </location>
</feature>
<evidence type="ECO:0000313" key="3">
    <source>
        <dbReference type="Proteomes" id="UP000054279"/>
    </source>
</evidence>
<dbReference type="Proteomes" id="UP000054279">
    <property type="component" value="Unassembled WGS sequence"/>
</dbReference>
<gene>
    <name evidence="2" type="ORF">M422DRAFT_178404</name>
</gene>
<feature type="compositionally biased region" description="Polar residues" evidence="1">
    <location>
        <begin position="60"/>
        <end position="70"/>
    </location>
</feature>
<evidence type="ECO:0000256" key="1">
    <source>
        <dbReference type="SAM" id="MobiDB-lite"/>
    </source>
</evidence>